<feature type="transmembrane region" description="Helical" evidence="5">
    <location>
        <begin position="92"/>
        <end position="114"/>
    </location>
</feature>
<feature type="domain" description="Fatty acid hydroxylase" evidence="6">
    <location>
        <begin position="101"/>
        <end position="233"/>
    </location>
</feature>
<evidence type="ECO:0000313" key="7">
    <source>
        <dbReference type="EMBL" id="USJ25558.1"/>
    </source>
</evidence>
<feature type="transmembrane region" description="Helical" evidence="5">
    <location>
        <begin position="57"/>
        <end position="80"/>
    </location>
</feature>
<evidence type="ECO:0000256" key="4">
    <source>
        <dbReference type="ARBA" id="ARBA00023136"/>
    </source>
</evidence>
<feature type="transmembrane region" description="Helical" evidence="5">
    <location>
        <begin position="12"/>
        <end position="36"/>
    </location>
</feature>
<sequence>MSALLQDSLTFVCLLAVIYAATVALYFILGYGITWLNDRNPERRIQKGRRGEKRKAIEIRQSMASILVTCTSVAIGLFVQYKGWTLFSPWDFSWWTAVPLFVLCMILFDAWFYFAHRLLHTKLFYKYHLLHHRSVAPTAWSNDSIGLVDTAMCQGYYAVITLLVPFPPIILLAHRLFDQINGTFGHAGFEYFASRTARYPSPMLCTTYHDQHHAEFKYNYANYFSFWDRVMGTVAPNYDQRVEIFEGEAPALNLRRSLAGKDTAERRVAD</sequence>
<dbReference type="GO" id="GO:0016020">
    <property type="term" value="C:membrane"/>
    <property type="evidence" value="ECO:0007669"/>
    <property type="project" value="UniProtKB-SubCell"/>
</dbReference>
<dbReference type="Proteomes" id="UP001055460">
    <property type="component" value="Plasmid pA"/>
</dbReference>
<reference evidence="7" key="1">
    <citation type="submission" date="2022-06" db="EMBL/GenBank/DDBJ databases">
        <title>Physiological and biochemical characterization and genomic elucidation of a strain of the genus Ensifer adhaerens M8 that combines arsenic oxidation and chromium reduction.</title>
        <authorList>
            <person name="Li X."/>
            <person name="Yu c."/>
        </authorList>
    </citation>
    <scope>NUCLEOTIDE SEQUENCE</scope>
    <source>
        <strain evidence="7">M8</strain>
        <plasmid evidence="7">pA</plasmid>
    </source>
</reference>
<organism evidence="7 8">
    <name type="scientific">Ensifer adhaerens</name>
    <name type="common">Sinorhizobium morelense</name>
    <dbReference type="NCBI Taxonomy" id="106592"/>
    <lineage>
        <taxon>Bacteria</taxon>
        <taxon>Pseudomonadati</taxon>
        <taxon>Pseudomonadota</taxon>
        <taxon>Alphaproteobacteria</taxon>
        <taxon>Hyphomicrobiales</taxon>
        <taxon>Rhizobiaceae</taxon>
        <taxon>Sinorhizobium/Ensifer group</taxon>
        <taxon>Ensifer</taxon>
    </lineage>
</organism>
<keyword evidence="4 5" id="KW-0472">Membrane</keyword>
<keyword evidence="7" id="KW-0614">Plasmid</keyword>
<dbReference type="Pfam" id="PF04116">
    <property type="entry name" value="FA_hydroxylase"/>
    <property type="match status" value="1"/>
</dbReference>
<dbReference type="AlphaFoldDB" id="A0A9Q8YAN9"/>
<dbReference type="GO" id="GO:0008610">
    <property type="term" value="P:lipid biosynthetic process"/>
    <property type="evidence" value="ECO:0007669"/>
    <property type="project" value="InterPro"/>
</dbReference>
<geneLocation type="plasmid" evidence="7 8">
    <name>pA</name>
</geneLocation>
<evidence type="ECO:0000256" key="1">
    <source>
        <dbReference type="ARBA" id="ARBA00004370"/>
    </source>
</evidence>
<evidence type="ECO:0000259" key="6">
    <source>
        <dbReference type="Pfam" id="PF04116"/>
    </source>
</evidence>
<protein>
    <submittedName>
        <fullName evidence="7">Sterol desaturase family protein</fullName>
    </submittedName>
</protein>
<dbReference type="GO" id="GO:0016491">
    <property type="term" value="F:oxidoreductase activity"/>
    <property type="evidence" value="ECO:0007669"/>
    <property type="project" value="InterPro"/>
</dbReference>
<keyword evidence="3 5" id="KW-1133">Transmembrane helix</keyword>
<dbReference type="InterPro" id="IPR006694">
    <property type="entry name" value="Fatty_acid_hydroxylase"/>
</dbReference>
<dbReference type="RefSeq" id="WP_252160630.1">
    <property type="nucleotide sequence ID" value="NZ_CP098808.1"/>
</dbReference>
<name>A0A9Q8YAN9_ENSAD</name>
<evidence type="ECO:0000256" key="2">
    <source>
        <dbReference type="ARBA" id="ARBA00022692"/>
    </source>
</evidence>
<keyword evidence="2 5" id="KW-0812">Transmembrane</keyword>
<evidence type="ECO:0000256" key="3">
    <source>
        <dbReference type="ARBA" id="ARBA00022989"/>
    </source>
</evidence>
<comment type="subcellular location">
    <subcellularLocation>
        <location evidence="1">Membrane</location>
    </subcellularLocation>
</comment>
<evidence type="ECO:0000313" key="8">
    <source>
        <dbReference type="Proteomes" id="UP001055460"/>
    </source>
</evidence>
<proteinExistence type="predicted"/>
<dbReference type="PANTHER" id="PTHR11863">
    <property type="entry name" value="STEROL DESATURASE"/>
    <property type="match status" value="1"/>
</dbReference>
<dbReference type="EMBL" id="CP098808">
    <property type="protein sequence ID" value="USJ25558.1"/>
    <property type="molecule type" value="Genomic_DNA"/>
</dbReference>
<evidence type="ECO:0000256" key="5">
    <source>
        <dbReference type="SAM" id="Phobius"/>
    </source>
</evidence>
<dbReference type="GO" id="GO:0005506">
    <property type="term" value="F:iron ion binding"/>
    <property type="evidence" value="ECO:0007669"/>
    <property type="project" value="InterPro"/>
</dbReference>
<dbReference type="InterPro" id="IPR050307">
    <property type="entry name" value="Sterol_Desaturase_Related"/>
</dbReference>
<accession>A0A9Q8YAN9</accession>
<gene>
    <name evidence="7" type="ORF">NE863_24050</name>
</gene>